<sequence>MNDQINWYKRQYKNALKTYEKLKTTKEEIDLKLESNPVCSHLHKDLRDVNLDITITLNEIEHIESHIFKSTSQKSNHL</sequence>
<dbReference type="Proteomes" id="UP000175968">
    <property type="component" value="Chromosome"/>
</dbReference>
<proteinExistence type="predicted"/>
<organism evidence="1 2">
    <name type="scientific">Flavobacterium gilvum</name>
    <dbReference type="NCBI Taxonomy" id="1492737"/>
    <lineage>
        <taxon>Bacteria</taxon>
        <taxon>Pseudomonadati</taxon>
        <taxon>Bacteroidota</taxon>
        <taxon>Flavobacteriia</taxon>
        <taxon>Flavobacteriales</taxon>
        <taxon>Flavobacteriaceae</taxon>
        <taxon>Flavobacterium</taxon>
    </lineage>
</organism>
<evidence type="ECO:0000313" key="1">
    <source>
        <dbReference type="EMBL" id="AOW10231.1"/>
    </source>
</evidence>
<name>A0AAC9I4H4_9FLAO</name>
<protein>
    <submittedName>
        <fullName evidence="1">Uncharacterized protein</fullName>
    </submittedName>
</protein>
<dbReference type="RefSeq" id="WP_035640453.1">
    <property type="nucleotide sequence ID" value="NZ_CP017479.1"/>
</dbReference>
<reference evidence="1 2" key="1">
    <citation type="submission" date="2016-10" db="EMBL/GenBank/DDBJ databases">
        <title>Flavobacterium gilvum sp. nov., isolated from stream water.</title>
        <authorList>
            <person name="Shin S.-K."/>
            <person name="Cho Y.-J."/>
            <person name="Yi H."/>
        </authorList>
    </citation>
    <scope>NUCLEOTIDE SEQUENCE [LARGE SCALE GENOMIC DNA]</scope>
    <source>
        <strain evidence="1 2">EM1308</strain>
    </source>
</reference>
<dbReference type="EMBL" id="CP017479">
    <property type="protein sequence ID" value="AOW10231.1"/>
    <property type="molecule type" value="Genomic_DNA"/>
</dbReference>
<keyword evidence="2" id="KW-1185">Reference proteome</keyword>
<evidence type="ECO:0000313" key="2">
    <source>
        <dbReference type="Proteomes" id="UP000175968"/>
    </source>
</evidence>
<dbReference type="KEGG" id="fgl:EM308_12335"/>
<dbReference type="AlphaFoldDB" id="A0AAC9I4H4"/>
<gene>
    <name evidence="1" type="ORF">EM308_12335</name>
</gene>
<accession>A0AAC9I4H4</accession>